<keyword evidence="1" id="KW-0472">Membrane</keyword>
<evidence type="ECO:0008006" key="4">
    <source>
        <dbReference type="Google" id="ProtNLM"/>
    </source>
</evidence>
<keyword evidence="3" id="KW-1185">Reference proteome</keyword>
<keyword evidence="1" id="KW-1133">Transmembrane helix</keyword>
<feature type="transmembrane region" description="Helical" evidence="1">
    <location>
        <begin position="150"/>
        <end position="171"/>
    </location>
</feature>
<name>A0A9X7IS33_9MYCO</name>
<dbReference type="AlphaFoldDB" id="A0A9X7IS33"/>
<protein>
    <recommendedName>
        <fullName evidence="4">EXPERA domain-containing protein</fullName>
    </recommendedName>
</protein>
<reference evidence="2 3" key="1">
    <citation type="submission" date="2018-02" db="EMBL/GenBank/DDBJ databases">
        <title>Draft genome sequence of Mycobacterium virginiense isolated from mud of a swine farm in Japan.</title>
        <authorList>
            <person name="Ohya K."/>
        </authorList>
    </citation>
    <scope>NUCLEOTIDE SEQUENCE [LARGE SCALE GENOMIC DNA]</scope>
    <source>
        <strain evidence="2 3">GF75</strain>
    </source>
</reference>
<comment type="caution">
    <text evidence="2">The sequence shown here is derived from an EMBL/GenBank/DDBJ whole genome shotgun (WGS) entry which is preliminary data.</text>
</comment>
<evidence type="ECO:0000313" key="3">
    <source>
        <dbReference type="Proteomes" id="UP000237911"/>
    </source>
</evidence>
<gene>
    <name evidence="2" type="ORF">C5U48_00270</name>
</gene>
<feature type="transmembrane region" description="Helical" evidence="1">
    <location>
        <begin position="59"/>
        <end position="79"/>
    </location>
</feature>
<sequence>MATAELSRENSPQISATLPRSRGLRIVWIVAFGSLALAFPTYSYLAFHSSVDRPFIADAMVVQATAAYFLGIFAAFLPIPSLRTWTRFQRLQAVVLPFVICSYITHLTWELGWLILHKAIAGARDAAWAYPWWNYIDGGDLRYLDAEPNFLMIEVLSVINACVGVTGLVLLFRSKFTDYRGTLLVMSTAVTHTVLTWYYYGTEIIAGFPSINTDSFMDLGVKFILLNGPWLIAPWLVLAWGYTMLKRQFTGSGNYAVSAVPPSPAATGTAAAPAPHPAMR</sequence>
<organism evidence="2 3">
    <name type="scientific">Mycolicibacter virginiensis</name>
    <dbReference type="NCBI Taxonomy" id="1795032"/>
    <lineage>
        <taxon>Bacteria</taxon>
        <taxon>Bacillati</taxon>
        <taxon>Actinomycetota</taxon>
        <taxon>Actinomycetes</taxon>
        <taxon>Mycobacteriales</taxon>
        <taxon>Mycobacteriaceae</taxon>
        <taxon>Mycolicibacter</taxon>
    </lineage>
</organism>
<accession>A0A9X7IS33</accession>
<keyword evidence="1" id="KW-0812">Transmembrane</keyword>
<feature type="transmembrane region" description="Helical" evidence="1">
    <location>
        <begin position="26"/>
        <end position="47"/>
    </location>
</feature>
<evidence type="ECO:0000313" key="2">
    <source>
        <dbReference type="EMBL" id="PQM54215.1"/>
    </source>
</evidence>
<feature type="transmembrane region" description="Helical" evidence="1">
    <location>
        <begin position="220"/>
        <end position="242"/>
    </location>
</feature>
<feature type="transmembrane region" description="Helical" evidence="1">
    <location>
        <begin position="91"/>
        <end position="109"/>
    </location>
</feature>
<dbReference type="Proteomes" id="UP000237911">
    <property type="component" value="Unassembled WGS sequence"/>
</dbReference>
<dbReference type="EMBL" id="PUEV01000002">
    <property type="protein sequence ID" value="PQM54215.1"/>
    <property type="molecule type" value="Genomic_DNA"/>
</dbReference>
<dbReference type="RefSeq" id="WP_082108350.1">
    <property type="nucleotide sequence ID" value="NZ_CP092430.2"/>
</dbReference>
<evidence type="ECO:0000256" key="1">
    <source>
        <dbReference type="SAM" id="Phobius"/>
    </source>
</evidence>
<proteinExistence type="predicted"/>
<feature type="transmembrane region" description="Helical" evidence="1">
    <location>
        <begin position="183"/>
        <end position="200"/>
    </location>
</feature>